<gene>
    <name evidence="9" type="primary">phnC</name>
    <name evidence="9" type="ORF">CG710_019065</name>
</gene>
<evidence type="ECO:0000256" key="5">
    <source>
        <dbReference type="ARBA" id="ARBA00022885"/>
    </source>
</evidence>
<dbReference type="PANTHER" id="PTHR43166:SF6">
    <property type="entry name" value="PHOSPHONATES IMPORT ATP-BINDING PROTEIN PHNC"/>
    <property type="match status" value="1"/>
</dbReference>
<dbReference type="Pfam" id="PF00005">
    <property type="entry name" value="ABC_tran"/>
    <property type="match status" value="1"/>
</dbReference>
<dbReference type="PANTHER" id="PTHR43166">
    <property type="entry name" value="AMINO ACID IMPORT ATP-BINDING PROTEIN"/>
    <property type="match status" value="1"/>
</dbReference>
<evidence type="ECO:0000256" key="1">
    <source>
        <dbReference type="ARBA" id="ARBA00022448"/>
    </source>
</evidence>
<dbReference type="GO" id="GO:0016887">
    <property type="term" value="F:ATP hydrolysis activity"/>
    <property type="evidence" value="ECO:0007669"/>
    <property type="project" value="InterPro"/>
</dbReference>
<proteinExistence type="predicted"/>
<evidence type="ECO:0000256" key="3">
    <source>
        <dbReference type="ARBA" id="ARBA00022741"/>
    </source>
</evidence>
<keyword evidence="10" id="KW-1185">Reference proteome</keyword>
<dbReference type="RefSeq" id="WP_094378219.1">
    <property type="nucleotide sequence ID" value="NZ_NOKA02000075.1"/>
</dbReference>
<accession>A0A371J7W3</accession>
<evidence type="ECO:0000256" key="4">
    <source>
        <dbReference type="ARBA" id="ARBA00022840"/>
    </source>
</evidence>
<feature type="domain" description="ABC transporter" evidence="8">
    <location>
        <begin position="2"/>
        <end position="246"/>
    </location>
</feature>
<dbReference type="InterPro" id="IPR003593">
    <property type="entry name" value="AAA+_ATPase"/>
</dbReference>
<keyword evidence="5" id="KW-0918">Phosphonate transport</keyword>
<dbReference type="InterPro" id="IPR012693">
    <property type="entry name" value="ABC_transpr_PhnC"/>
</dbReference>
<dbReference type="GO" id="GO:0016020">
    <property type="term" value="C:membrane"/>
    <property type="evidence" value="ECO:0007669"/>
    <property type="project" value="InterPro"/>
</dbReference>
<reference evidence="9 10" key="1">
    <citation type="journal article" date="2017" name="Genome Announc.">
        <title>Draft Genome Sequence of a Sporulating and Motile Strain of Lachnotalea glycerini Isolated from Water in Quebec City, Canada.</title>
        <authorList>
            <person name="Maheux A.F."/>
            <person name="Boudreau D.K."/>
            <person name="Berube E."/>
            <person name="Boissinot M."/>
            <person name="Raymond F."/>
            <person name="Brodeur S."/>
            <person name="Corbeil J."/>
            <person name="Isabel S."/>
            <person name="Omar R.F."/>
            <person name="Bergeron M.G."/>
        </authorList>
    </citation>
    <scope>NUCLEOTIDE SEQUENCE [LARGE SCALE GENOMIC DNA]</scope>
    <source>
        <strain evidence="9 10">CCRI-19302</strain>
    </source>
</reference>
<dbReference type="Proteomes" id="UP000216411">
    <property type="component" value="Unassembled WGS sequence"/>
</dbReference>
<dbReference type="SMART" id="SM00382">
    <property type="entry name" value="AAA"/>
    <property type="match status" value="1"/>
</dbReference>
<comment type="caution">
    <text evidence="9">The sequence shown here is derived from an EMBL/GenBank/DDBJ whole genome shotgun (WGS) entry which is preliminary data.</text>
</comment>
<dbReference type="EMBL" id="NOKA02000075">
    <property type="protein sequence ID" value="RDY28870.1"/>
    <property type="molecule type" value="Genomic_DNA"/>
</dbReference>
<evidence type="ECO:0000313" key="10">
    <source>
        <dbReference type="Proteomes" id="UP000216411"/>
    </source>
</evidence>
<keyword evidence="4 9" id="KW-0067">ATP-binding</keyword>
<dbReference type="SUPFAM" id="SSF52540">
    <property type="entry name" value="P-loop containing nucleoside triphosphate hydrolases"/>
    <property type="match status" value="1"/>
</dbReference>
<name>A0A371J7W3_9FIRM</name>
<evidence type="ECO:0000256" key="6">
    <source>
        <dbReference type="ARBA" id="ARBA00022967"/>
    </source>
</evidence>
<dbReference type="InterPro" id="IPR027417">
    <property type="entry name" value="P-loop_NTPase"/>
</dbReference>
<dbReference type="PROSITE" id="PS00211">
    <property type="entry name" value="ABC_TRANSPORTER_1"/>
    <property type="match status" value="1"/>
</dbReference>
<dbReference type="GO" id="GO:0015416">
    <property type="term" value="F:ABC-type phosphonate transporter activity"/>
    <property type="evidence" value="ECO:0007669"/>
    <property type="project" value="InterPro"/>
</dbReference>
<dbReference type="AlphaFoldDB" id="A0A371J7W3"/>
<dbReference type="PROSITE" id="PS50893">
    <property type="entry name" value="ABC_TRANSPORTER_2"/>
    <property type="match status" value="1"/>
</dbReference>
<evidence type="ECO:0000256" key="7">
    <source>
        <dbReference type="ARBA" id="ARBA00023136"/>
    </source>
</evidence>
<keyword evidence="2" id="KW-1003">Cell membrane</keyword>
<dbReference type="CDD" id="cd03256">
    <property type="entry name" value="ABC_PhnC_transporter"/>
    <property type="match status" value="1"/>
</dbReference>
<evidence type="ECO:0000313" key="9">
    <source>
        <dbReference type="EMBL" id="RDY28870.1"/>
    </source>
</evidence>
<evidence type="ECO:0000256" key="2">
    <source>
        <dbReference type="ARBA" id="ARBA00022475"/>
    </source>
</evidence>
<dbReference type="InterPro" id="IPR017871">
    <property type="entry name" value="ABC_transporter-like_CS"/>
</dbReference>
<dbReference type="Gene3D" id="3.40.50.300">
    <property type="entry name" value="P-loop containing nucleotide triphosphate hydrolases"/>
    <property type="match status" value="1"/>
</dbReference>
<dbReference type="InterPro" id="IPR003439">
    <property type="entry name" value="ABC_transporter-like_ATP-bd"/>
</dbReference>
<keyword evidence="1" id="KW-0813">Transport</keyword>
<dbReference type="NCBIfam" id="TIGR02315">
    <property type="entry name" value="ABC_phnC"/>
    <property type="match status" value="1"/>
</dbReference>
<dbReference type="EC" id="3.6.3.28" evidence="9"/>
<keyword evidence="6" id="KW-1278">Translocase</keyword>
<dbReference type="InterPro" id="IPR050086">
    <property type="entry name" value="MetN_ABC_transporter-like"/>
</dbReference>
<dbReference type="OrthoDB" id="9802264at2"/>
<sequence length="259" mass="28952">MIEFKHVSKLYSNGVKGLDDVTLQIKQGEFVGIIGLSGAGKSTLLRSINRMHEITSGELIVNGSEVKSLKGIELRKFRRSIGMIFQSFHLVTRTTVIKNVLTANVPDMPFWRVLLGAFTKENKIAALEALDKVGILEKAYIRTEQLSGGQQQRVALARTLAQNPKIILADEPVAALDPVTAKQVMDDFKRINKEMNITILINIHHVELALNYANRIIGIRAGKILYDGPASEVDEDVLNKIYGKEITKEEPKWESIIEY</sequence>
<dbReference type="GO" id="GO:0005524">
    <property type="term" value="F:ATP binding"/>
    <property type="evidence" value="ECO:0007669"/>
    <property type="project" value="UniProtKB-KW"/>
</dbReference>
<keyword evidence="3" id="KW-0547">Nucleotide-binding</keyword>
<evidence type="ECO:0000259" key="8">
    <source>
        <dbReference type="PROSITE" id="PS50893"/>
    </source>
</evidence>
<keyword evidence="9" id="KW-0378">Hydrolase</keyword>
<protein>
    <submittedName>
        <fullName evidence="9">Phosphonate ABC transporter ATP-binding protein</fullName>
        <ecNumber evidence="9">3.6.3.28</ecNumber>
    </submittedName>
</protein>
<organism evidence="9 10">
    <name type="scientific">Lachnotalea glycerini</name>
    <dbReference type="NCBI Taxonomy" id="1763509"/>
    <lineage>
        <taxon>Bacteria</taxon>
        <taxon>Bacillati</taxon>
        <taxon>Bacillota</taxon>
        <taxon>Clostridia</taxon>
        <taxon>Lachnospirales</taxon>
        <taxon>Lachnospiraceae</taxon>
        <taxon>Lachnotalea</taxon>
    </lineage>
</organism>
<keyword evidence="7" id="KW-0472">Membrane</keyword>